<dbReference type="Gene3D" id="1.10.720.30">
    <property type="entry name" value="SAP domain"/>
    <property type="match status" value="1"/>
</dbReference>
<feature type="compositionally biased region" description="Basic and acidic residues" evidence="1">
    <location>
        <begin position="304"/>
        <end position="327"/>
    </location>
</feature>
<feature type="region of interest" description="Disordered" evidence="1">
    <location>
        <begin position="473"/>
        <end position="494"/>
    </location>
</feature>
<proteinExistence type="predicted"/>
<protein>
    <recommendedName>
        <fullName evidence="4">SAP domain-containing protein</fullName>
    </recommendedName>
</protein>
<dbReference type="SUPFAM" id="SSF68906">
    <property type="entry name" value="SAP domain"/>
    <property type="match status" value="1"/>
</dbReference>
<dbReference type="CDD" id="cd12432">
    <property type="entry name" value="RRM_ACINU"/>
    <property type="match status" value="1"/>
</dbReference>
<gene>
    <name evidence="2" type="ORF">LTR24_004092</name>
</gene>
<feature type="compositionally biased region" description="Basic and acidic residues" evidence="1">
    <location>
        <begin position="210"/>
        <end position="225"/>
    </location>
</feature>
<feature type="compositionally biased region" description="Gly residues" evidence="1">
    <location>
        <begin position="627"/>
        <end position="659"/>
    </location>
</feature>
<dbReference type="PANTHER" id="PTHR47031:SF3">
    <property type="entry name" value="SAP DOMAIN-CONTAINING PROTEIN"/>
    <property type="match status" value="1"/>
</dbReference>
<feature type="compositionally biased region" description="Basic and acidic residues" evidence="1">
    <location>
        <begin position="171"/>
        <end position="193"/>
    </location>
</feature>
<dbReference type="EMBL" id="JAVRRG010000040">
    <property type="protein sequence ID" value="KAK5093710.1"/>
    <property type="molecule type" value="Genomic_DNA"/>
</dbReference>
<name>A0ABR0KD35_9EURO</name>
<dbReference type="Proteomes" id="UP001345013">
    <property type="component" value="Unassembled WGS sequence"/>
</dbReference>
<feature type="compositionally biased region" description="Basic and acidic residues" evidence="1">
    <location>
        <begin position="113"/>
        <end position="124"/>
    </location>
</feature>
<evidence type="ECO:0000256" key="1">
    <source>
        <dbReference type="SAM" id="MobiDB-lite"/>
    </source>
</evidence>
<comment type="caution">
    <text evidence="2">The sequence shown here is derived from an EMBL/GenBank/DDBJ whole genome shotgun (WGS) entry which is preliminary data.</text>
</comment>
<feature type="compositionally biased region" description="Basic and acidic residues" evidence="1">
    <location>
        <begin position="64"/>
        <end position="95"/>
    </location>
</feature>
<accession>A0ABR0KD35</accession>
<keyword evidence="3" id="KW-1185">Reference proteome</keyword>
<evidence type="ECO:0000313" key="2">
    <source>
        <dbReference type="EMBL" id="KAK5093710.1"/>
    </source>
</evidence>
<evidence type="ECO:0008006" key="4">
    <source>
        <dbReference type="Google" id="ProtNLM"/>
    </source>
</evidence>
<dbReference type="PANTHER" id="PTHR47031">
    <property type="entry name" value="SAP DNA-BINDING DOMAIN-CONTAINING PROTEIN"/>
    <property type="match status" value="1"/>
</dbReference>
<dbReference type="InterPro" id="IPR036361">
    <property type="entry name" value="SAP_dom_sf"/>
</dbReference>
<organism evidence="2 3">
    <name type="scientific">Lithohypha guttulata</name>
    <dbReference type="NCBI Taxonomy" id="1690604"/>
    <lineage>
        <taxon>Eukaryota</taxon>
        <taxon>Fungi</taxon>
        <taxon>Dikarya</taxon>
        <taxon>Ascomycota</taxon>
        <taxon>Pezizomycotina</taxon>
        <taxon>Eurotiomycetes</taxon>
        <taxon>Chaetothyriomycetidae</taxon>
        <taxon>Chaetothyriales</taxon>
        <taxon>Trichomeriaceae</taxon>
        <taxon>Lithohypha</taxon>
    </lineage>
</organism>
<feature type="compositionally biased region" description="Polar residues" evidence="1">
    <location>
        <begin position="479"/>
        <end position="494"/>
    </location>
</feature>
<feature type="region of interest" description="Disordered" evidence="1">
    <location>
        <begin position="509"/>
        <end position="547"/>
    </location>
</feature>
<feature type="region of interest" description="Disordered" evidence="1">
    <location>
        <begin position="42"/>
        <end position="329"/>
    </location>
</feature>
<evidence type="ECO:0000313" key="3">
    <source>
        <dbReference type="Proteomes" id="UP001345013"/>
    </source>
</evidence>
<dbReference type="InterPro" id="IPR034257">
    <property type="entry name" value="Acinus_RRM"/>
</dbReference>
<reference evidence="2 3" key="1">
    <citation type="submission" date="2023-08" db="EMBL/GenBank/DDBJ databases">
        <title>Black Yeasts Isolated from many extreme environments.</title>
        <authorList>
            <person name="Coleine C."/>
            <person name="Stajich J.E."/>
            <person name="Selbmann L."/>
        </authorList>
    </citation>
    <scope>NUCLEOTIDE SEQUENCE [LARGE SCALE GENOMIC DNA]</scope>
    <source>
        <strain evidence="2 3">CCFEE 5885</strain>
    </source>
</reference>
<feature type="compositionally biased region" description="Polar residues" evidence="1">
    <location>
        <begin position="293"/>
        <end position="303"/>
    </location>
</feature>
<feature type="region of interest" description="Disordered" evidence="1">
    <location>
        <begin position="616"/>
        <end position="659"/>
    </location>
</feature>
<feature type="compositionally biased region" description="Acidic residues" evidence="1">
    <location>
        <begin position="148"/>
        <end position="158"/>
    </location>
</feature>
<sequence length="659" mass="72286">MTEWDKYKVAELKEECKSRQISLTGLKLKQQYIDKLVEYESSNAQDAAPAEESVAERTNGAFEEVAKDEKPDKTTEPEKVVQDDTDEGDSKDHQEAGVIEDIPLAVEADEALPDDRPTILRAEDNQGLAAEAEAKAEGAVHTAGAGGEPEDGKEEDVPMPDSEQLGPNLDPRPDPAKRDRAMGGPTEKLKETQQDVAPTPIPVADSMEQGQERQESKSSSEEESRKRKRRSVTPPPDAEEVQKKVKVADGGAVPAERLSRSSSPKSPKPEARTAAEMDMPEATTTEDVAMEESVTQEALQPDNSKQERAEKGVHARERELSMDKEETVEPAMHAATRSLYMRNFKRPLNVQTLRAHIVNIAQGPSSVAPDSAPINFFNVNNIRSHAFVTFTSISAASRVRAAMHQTRFPDEPQRDPLWIDFVPDEKVQEWVEQETGGSRALGRNSSAKLEVVYNQTDDGVEAVFQEVDTFDPRRASMGAPTNQRSSLSHRQASYSADTSRISAIASGIHADRATLVPQSPRDRRRSSPARQAVPAPQKPRDEGIGFKGLDDLFESTQVKPKLYYKLQPQSVIDDRLDMIKDLYSDRGVSGDPGMKRYTFEKNGGRDGWVDNGPEFGHGKRGADRLAGVGGRGRGGFRGRGGGGGRGFYGGDSYRGGGRR</sequence>
<feature type="compositionally biased region" description="Basic and acidic residues" evidence="1">
    <location>
        <begin position="538"/>
        <end position="547"/>
    </location>
</feature>